<dbReference type="EMBL" id="CM002803">
    <property type="protein sequence ID" value="KEI67960.1"/>
    <property type="molecule type" value="Genomic_DNA"/>
</dbReference>
<gene>
    <name evidence="1" type="ORF">A19Y_3135</name>
</gene>
<dbReference type="HOGENOM" id="CLU_028584_0_0_3"/>
<keyword evidence="2" id="KW-1185">Reference proteome</keyword>
<evidence type="ECO:0000313" key="2">
    <source>
        <dbReference type="Proteomes" id="UP000027395"/>
    </source>
</evidence>
<reference evidence="1 2" key="1">
    <citation type="journal article" date="2014" name="Appl. Environ. Microbiol.">
        <title>Elucidation of insertion elements encoded on plasmids and in vitro construction of shuttle vectors from the toxic cyanobacterium Planktothrix.</title>
        <authorList>
            <person name="Christiansen G."/>
            <person name="Goesmann A."/>
            <person name="Kurmayer R."/>
        </authorList>
    </citation>
    <scope>NUCLEOTIDE SEQUENCE [LARGE SCALE GENOMIC DNA]</scope>
    <source>
        <strain evidence="1 2">NIVA-CYA 126/8</strain>
    </source>
</reference>
<name>A0A073CVD6_PLAA1</name>
<dbReference type="eggNOG" id="COG3779">
    <property type="taxonomic scope" value="Bacteria"/>
</dbReference>
<organism evidence="1 2">
    <name type="scientific">Planktothrix agardhii (strain NIVA-CYA 126/8)</name>
    <dbReference type="NCBI Taxonomy" id="388467"/>
    <lineage>
        <taxon>Bacteria</taxon>
        <taxon>Bacillati</taxon>
        <taxon>Cyanobacteriota</taxon>
        <taxon>Cyanophyceae</taxon>
        <taxon>Oscillatoriophycideae</taxon>
        <taxon>Oscillatoriales</taxon>
        <taxon>Microcoleaceae</taxon>
        <taxon>Planktothrix</taxon>
    </lineage>
</organism>
<accession>A0A073CVD6</accession>
<sequence>MLIVKNTVSVKKNQNIPWFEQLMVMVATLNYGLVLFDMSYTDLRDYYFNYIPVVTQVYDPIKGIEPHQITEKYLETIEQLKVTIAETSLYSPETDEILGKLRNQSEEIINENPFAIAERSGTLERIKNRMRDHIKNPNNSAKESFNIFWSSSYLRQNGYDQEMKWFERNIRPLVATNYYRSISENGKFTRTFWKVDLPFTIIFILEFLARTYLISRRYSKVTWFDAMLWRWYDVFLFLPIFRLLRIIPVTIRLNQVHFISLEPIRIQITRGFVAAIARELTEFVVVEVIQQIQGEIRRGDVFKQLFLNQDKPYLDINNVNEIEAIGNHLIQVVVYKVIPKLELDIEALLRYNIEQVIEQSPVIQQFKTIPGLQQIPQQIQERIITELSKLATEGPQEAYQTVTKAMNDPVGTKLSNQLVKNFNKLLGEELQKEQGLEEIKTLLIDFLEEFKINYIQQVDESNFEQVLAQLKEQRHIKGTE</sequence>
<dbReference type="STRING" id="388467.A19Y_3135"/>
<dbReference type="AlphaFoldDB" id="A0A073CVD6"/>
<proteinExistence type="predicted"/>
<protein>
    <submittedName>
        <fullName evidence="1">Uncharacterized protein</fullName>
    </submittedName>
</protein>
<evidence type="ECO:0000313" key="1">
    <source>
        <dbReference type="EMBL" id="KEI67960.1"/>
    </source>
</evidence>
<dbReference type="PATRIC" id="fig|388467.6.peg.3078"/>
<dbReference type="Proteomes" id="UP000027395">
    <property type="component" value="Chromosome"/>
</dbReference>